<dbReference type="HOGENOM" id="CLU_2892049_0_0_1"/>
<proteinExistence type="predicted"/>
<reference evidence="2 3" key="1">
    <citation type="submission" date="2014-04" db="EMBL/GenBank/DDBJ databases">
        <authorList>
            <consortium name="DOE Joint Genome Institute"/>
            <person name="Kuo A."/>
            <person name="Kohler A."/>
            <person name="Nagy L.G."/>
            <person name="Floudas D."/>
            <person name="Copeland A."/>
            <person name="Barry K.W."/>
            <person name="Cichocki N."/>
            <person name="Veneault-Fourrey C."/>
            <person name="LaButti K."/>
            <person name="Lindquist E.A."/>
            <person name="Lipzen A."/>
            <person name="Lundell T."/>
            <person name="Morin E."/>
            <person name="Murat C."/>
            <person name="Sun H."/>
            <person name="Tunlid A."/>
            <person name="Henrissat B."/>
            <person name="Grigoriev I.V."/>
            <person name="Hibbett D.S."/>
            <person name="Martin F."/>
            <person name="Nordberg H.P."/>
            <person name="Cantor M.N."/>
            <person name="Hua S.X."/>
        </authorList>
    </citation>
    <scope>NUCLEOTIDE SEQUENCE [LARGE SCALE GENOMIC DNA]</scope>
    <source>
        <strain evidence="2 3">LaAM-08-1</strain>
    </source>
</reference>
<accession>A0A0C9XVB6</accession>
<keyword evidence="1" id="KW-0472">Membrane</keyword>
<evidence type="ECO:0000256" key="1">
    <source>
        <dbReference type="SAM" id="Phobius"/>
    </source>
</evidence>
<gene>
    <name evidence="2" type="ORF">K443DRAFT_98482</name>
</gene>
<sequence>TGPVFCSLGPVWLQSFSGHETGLPNTNGLFFPPLVRDVPTYYIVVVHSLNIFISLLIVTQDRS</sequence>
<reference evidence="3" key="2">
    <citation type="submission" date="2015-01" db="EMBL/GenBank/DDBJ databases">
        <title>Evolutionary Origins and Diversification of the Mycorrhizal Mutualists.</title>
        <authorList>
            <consortium name="DOE Joint Genome Institute"/>
            <consortium name="Mycorrhizal Genomics Consortium"/>
            <person name="Kohler A."/>
            <person name="Kuo A."/>
            <person name="Nagy L.G."/>
            <person name="Floudas D."/>
            <person name="Copeland A."/>
            <person name="Barry K.W."/>
            <person name="Cichocki N."/>
            <person name="Veneault-Fourrey C."/>
            <person name="LaButti K."/>
            <person name="Lindquist E.A."/>
            <person name="Lipzen A."/>
            <person name="Lundell T."/>
            <person name="Morin E."/>
            <person name="Murat C."/>
            <person name="Riley R."/>
            <person name="Ohm R."/>
            <person name="Sun H."/>
            <person name="Tunlid A."/>
            <person name="Henrissat B."/>
            <person name="Grigoriev I.V."/>
            <person name="Hibbett D.S."/>
            <person name="Martin F."/>
        </authorList>
    </citation>
    <scope>NUCLEOTIDE SEQUENCE [LARGE SCALE GENOMIC DNA]</scope>
    <source>
        <strain evidence="3">LaAM-08-1</strain>
    </source>
</reference>
<keyword evidence="1" id="KW-0812">Transmembrane</keyword>
<dbReference type="Proteomes" id="UP000054477">
    <property type="component" value="Unassembled WGS sequence"/>
</dbReference>
<keyword evidence="3" id="KW-1185">Reference proteome</keyword>
<feature type="transmembrane region" description="Helical" evidence="1">
    <location>
        <begin position="40"/>
        <end position="58"/>
    </location>
</feature>
<evidence type="ECO:0000313" key="2">
    <source>
        <dbReference type="EMBL" id="KIK01537.1"/>
    </source>
</evidence>
<evidence type="ECO:0000313" key="3">
    <source>
        <dbReference type="Proteomes" id="UP000054477"/>
    </source>
</evidence>
<dbReference type="EMBL" id="KN838605">
    <property type="protein sequence ID" value="KIK01537.1"/>
    <property type="molecule type" value="Genomic_DNA"/>
</dbReference>
<feature type="non-terminal residue" evidence="2">
    <location>
        <position position="1"/>
    </location>
</feature>
<keyword evidence="1" id="KW-1133">Transmembrane helix</keyword>
<protein>
    <submittedName>
        <fullName evidence="2">Uncharacterized protein</fullName>
    </submittedName>
</protein>
<organism evidence="2 3">
    <name type="scientific">Laccaria amethystina LaAM-08-1</name>
    <dbReference type="NCBI Taxonomy" id="1095629"/>
    <lineage>
        <taxon>Eukaryota</taxon>
        <taxon>Fungi</taxon>
        <taxon>Dikarya</taxon>
        <taxon>Basidiomycota</taxon>
        <taxon>Agaricomycotina</taxon>
        <taxon>Agaricomycetes</taxon>
        <taxon>Agaricomycetidae</taxon>
        <taxon>Agaricales</taxon>
        <taxon>Agaricineae</taxon>
        <taxon>Hydnangiaceae</taxon>
        <taxon>Laccaria</taxon>
    </lineage>
</organism>
<name>A0A0C9XVB6_9AGAR</name>
<dbReference type="AlphaFoldDB" id="A0A0C9XVB6"/>